<protein>
    <submittedName>
        <fullName evidence="1">SFRICE_026034</fullName>
    </submittedName>
</protein>
<dbReference type="AlphaFoldDB" id="A0A2H1W171"/>
<organism evidence="1">
    <name type="scientific">Spodoptera frugiperda</name>
    <name type="common">Fall armyworm</name>
    <dbReference type="NCBI Taxonomy" id="7108"/>
    <lineage>
        <taxon>Eukaryota</taxon>
        <taxon>Metazoa</taxon>
        <taxon>Ecdysozoa</taxon>
        <taxon>Arthropoda</taxon>
        <taxon>Hexapoda</taxon>
        <taxon>Insecta</taxon>
        <taxon>Pterygota</taxon>
        <taxon>Neoptera</taxon>
        <taxon>Endopterygota</taxon>
        <taxon>Lepidoptera</taxon>
        <taxon>Glossata</taxon>
        <taxon>Ditrysia</taxon>
        <taxon>Noctuoidea</taxon>
        <taxon>Noctuidae</taxon>
        <taxon>Amphipyrinae</taxon>
        <taxon>Spodoptera</taxon>
    </lineage>
</organism>
<evidence type="ECO:0000313" key="1">
    <source>
        <dbReference type="EMBL" id="SOQ46592.1"/>
    </source>
</evidence>
<accession>A0A2H1W171</accession>
<sequence length="73" mass="8379">MSLGRPGLQCSGVFMVVSTLDPGLQELQRFVYSVIPQVLNTIKYKVTYLTKPGRLDILISYNRNNSSVWRRYP</sequence>
<name>A0A2H1W171_SPOFR</name>
<gene>
    <name evidence="1" type="ORF">SFRICE_026034</name>
</gene>
<reference evidence="1" key="1">
    <citation type="submission" date="2016-07" db="EMBL/GenBank/DDBJ databases">
        <authorList>
            <person name="Bretaudeau A."/>
        </authorList>
    </citation>
    <scope>NUCLEOTIDE SEQUENCE</scope>
    <source>
        <strain evidence="1">Rice</strain>
        <tissue evidence="1">Whole body</tissue>
    </source>
</reference>
<proteinExistence type="predicted"/>
<dbReference type="EMBL" id="ODYU01005598">
    <property type="protein sequence ID" value="SOQ46592.1"/>
    <property type="molecule type" value="Genomic_DNA"/>
</dbReference>